<dbReference type="InterPro" id="IPR007248">
    <property type="entry name" value="Mpv17_PMP22"/>
</dbReference>
<keyword evidence="5 6" id="KW-0472">Membrane</keyword>
<name>A0A196SBA9_BLAHN</name>
<keyword evidence="4 6" id="KW-1133">Transmembrane helix</keyword>
<dbReference type="Proteomes" id="UP000078348">
    <property type="component" value="Unassembled WGS sequence"/>
</dbReference>
<dbReference type="OrthoDB" id="430207at2759"/>
<keyword evidence="8" id="KW-1185">Reference proteome</keyword>
<evidence type="ECO:0000313" key="8">
    <source>
        <dbReference type="Proteomes" id="UP000078348"/>
    </source>
</evidence>
<dbReference type="GO" id="GO:0005737">
    <property type="term" value="C:cytoplasm"/>
    <property type="evidence" value="ECO:0007669"/>
    <property type="project" value="TreeGrafter"/>
</dbReference>
<comment type="similarity">
    <text evidence="2 6">Belongs to the peroxisomal membrane protein PXMP2/4 family.</text>
</comment>
<comment type="caution">
    <text evidence="7">The sequence shown here is derived from an EMBL/GenBank/DDBJ whole genome shotgun (WGS) entry which is preliminary data.</text>
</comment>
<evidence type="ECO:0000256" key="6">
    <source>
        <dbReference type="RuleBase" id="RU363053"/>
    </source>
</evidence>
<evidence type="ECO:0000313" key="7">
    <source>
        <dbReference type="EMBL" id="OAO13397.1"/>
    </source>
</evidence>
<sequence>MSSIVKLYGSLLSSHPILTKAVSSCCIGAAGDVTAQYLIRDRTQRFQIDWFRTFRIGCMNFGYGFISHFWYNALDRMVTATGVSRVVKKMLIDQFLFTPCCQILFYSGNSIMEKPHDQPHAALEKLRGCLLPSLLTNYAVWPLLQVINFKFVPLQYQVLYLSCGLFFWNIFLSHMANRKEKKEKQ</sequence>
<evidence type="ECO:0000256" key="1">
    <source>
        <dbReference type="ARBA" id="ARBA00004141"/>
    </source>
</evidence>
<proteinExistence type="inferred from homology"/>
<protein>
    <submittedName>
        <fullName evidence="7">Pmp22 family protein</fullName>
    </submittedName>
</protein>
<comment type="subcellular location">
    <subcellularLocation>
        <location evidence="1">Membrane</location>
        <topology evidence="1">Multi-pass membrane protein</topology>
    </subcellularLocation>
</comment>
<accession>A0A196SBA9</accession>
<gene>
    <name evidence="7" type="ORF">AV274_4899</name>
</gene>
<dbReference type="Pfam" id="PF04117">
    <property type="entry name" value="Mpv17_PMP22"/>
    <property type="match status" value="1"/>
</dbReference>
<comment type="caution">
    <text evidence="6">Lacks conserved residue(s) required for the propagation of feature annotation.</text>
</comment>
<evidence type="ECO:0000256" key="5">
    <source>
        <dbReference type="ARBA" id="ARBA00023136"/>
    </source>
</evidence>
<evidence type="ECO:0000256" key="4">
    <source>
        <dbReference type="ARBA" id="ARBA00022989"/>
    </source>
</evidence>
<keyword evidence="3 6" id="KW-0812">Transmembrane</keyword>
<evidence type="ECO:0000256" key="3">
    <source>
        <dbReference type="ARBA" id="ARBA00022692"/>
    </source>
</evidence>
<dbReference type="AlphaFoldDB" id="A0A196SBA9"/>
<evidence type="ECO:0000256" key="2">
    <source>
        <dbReference type="ARBA" id="ARBA00006824"/>
    </source>
</evidence>
<dbReference type="GO" id="GO:0016020">
    <property type="term" value="C:membrane"/>
    <property type="evidence" value="ECO:0007669"/>
    <property type="project" value="UniProtKB-SubCell"/>
</dbReference>
<dbReference type="PANTHER" id="PTHR11266">
    <property type="entry name" value="PEROXISOMAL MEMBRANE PROTEIN 2, PXMP2 MPV17"/>
    <property type="match status" value="1"/>
</dbReference>
<dbReference type="STRING" id="478820.A0A196SBA9"/>
<dbReference type="EMBL" id="LXWW01000404">
    <property type="protein sequence ID" value="OAO13397.1"/>
    <property type="molecule type" value="Genomic_DNA"/>
</dbReference>
<reference evidence="7 8" key="1">
    <citation type="submission" date="2016-05" db="EMBL/GenBank/DDBJ databases">
        <title>Nuclear genome of Blastocystis sp. subtype 1 NandII.</title>
        <authorList>
            <person name="Gentekaki E."/>
            <person name="Curtis B."/>
            <person name="Stairs C."/>
            <person name="Eme L."/>
            <person name="Herman E."/>
            <person name="Klimes V."/>
            <person name="Arias M.C."/>
            <person name="Elias M."/>
            <person name="Hilliou F."/>
            <person name="Klute M."/>
            <person name="Malik S.-B."/>
            <person name="Pightling A."/>
            <person name="Rachubinski R."/>
            <person name="Salas D."/>
            <person name="Schlacht A."/>
            <person name="Suga H."/>
            <person name="Archibald J."/>
            <person name="Ball S.G."/>
            <person name="Clark G."/>
            <person name="Dacks J."/>
            <person name="Van Der Giezen M."/>
            <person name="Tsaousis A."/>
            <person name="Roger A."/>
        </authorList>
    </citation>
    <scope>NUCLEOTIDE SEQUENCE [LARGE SCALE GENOMIC DNA]</scope>
    <source>
        <strain evidence="8">ATCC 50177 / NandII</strain>
    </source>
</reference>
<organism evidence="7 8">
    <name type="scientific">Blastocystis sp. subtype 1 (strain ATCC 50177 / NandII)</name>
    <dbReference type="NCBI Taxonomy" id="478820"/>
    <lineage>
        <taxon>Eukaryota</taxon>
        <taxon>Sar</taxon>
        <taxon>Stramenopiles</taxon>
        <taxon>Bigyra</taxon>
        <taxon>Opalozoa</taxon>
        <taxon>Opalinata</taxon>
        <taxon>Blastocystidae</taxon>
        <taxon>Blastocystis</taxon>
    </lineage>
</organism>
<feature type="transmembrane region" description="Helical" evidence="6">
    <location>
        <begin position="154"/>
        <end position="172"/>
    </location>
</feature>